<dbReference type="SUPFAM" id="SSF55874">
    <property type="entry name" value="ATPase domain of HSP90 chaperone/DNA topoisomerase II/histidine kinase"/>
    <property type="match status" value="1"/>
</dbReference>
<keyword evidence="9 18" id="KW-0418">Kinase</keyword>
<evidence type="ECO:0000256" key="5">
    <source>
        <dbReference type="ARBA" id="ARBA00022553"/>
    </source>
</evidence>
<dbReference type="Pfam" id="PF02518">
    <property type="entry name" value="HATPase_c"/>
    <property type="match status" value="1"/>
</dbReference>
<evidence type="ECO:0000256" key="14">
    <source>
        <dbReference type="SAM" id="Coils"/>
    </source>
</evidence>
<comment type="subcellular location">
    <subcellularLocation>
        <location evidence="2">Cell membrane</location>
        <topology evidence="2">Multi-pass membrane protein</topology>
    </subcellularLocation>
</comment>
<dbReference type="EMBL" id="PGVA01000038">
    <property type="protein sequence ID" value="PLR81209.1"/>
    <property type="molecule type" value="Genomic_DNA"/>
</dbReference>
<feature type="transmembrane region" description="Helical" evidence="15">
    <location>
        <begin position="129"/>
        <end position="153"/>
    </location>
</feature>
<feature type="transmembrane region" description="Helical" evidence="15">
    <location>
        <begin position="165"/>
        <end position="184"/>
    </location>
</feature>
<dbReference type="FunFam" id="1.10.287.130:FF:000001">
    <property type="entry name" value="Two-component sensor histidine kinase"/>
    <property type="match status" value="1"/>
</dbReference>
<evidence type="ECO:0000256" key="2">
    <source>
        <dbReference type="ARBA" id="ARBA00004651"/>
    </source>
</evidence>
<dbReference type="PROSITE" id="PS50885">
    <property type="entry name" value="HAMP"/>
    <property type="match status" value="1"/>
</dbReference>
<evidence type="ECO:0000256" key="6">
    <source>
        <dbReference type="ARBA" id="ARBA00022679"/>
    </source>
</evidence>
<accession>A0A2N5GJD1</accession>
<evidence type="ECO:0000313" key="19">
    <source>
        <dbReference type="EMBL" id="PLS00656.1"/>
    </source>
</evidence>
<protein>
    <recommendedName>
        <fullName evidence="3">histidine kinase</fullName>
        <ecNumber evidence="3">2.7.13.3</ecNumber>
    </recommendedName>
</protein>
<reference evidence="18 20" key="1">
    <citation type="submission" date="2017-11" db="EMBL/GenBank/DDBJ databases">
        <title>Comparitive Functional Genomics of Dry Heat Resistant strains isolated from the Viking Spacecraft.</title>
        <authorList>
            <person name="Seuylemezian A."/>
            <person name="Cooper K."/>
            <person name="Vaishampayan P."/>
        </authorList>
    </citation>
    <scope>NUCLEOTIDE SEQUENCE [LARGE SCALE GENOMIC DNA]</scope>
    <source>
        <strain evidence="18 20">M4.6</strain>
    </source>
</reference>
<dbReference type="PROSITE" id="PS50109">
    <property type="entry name" value="HIS_KIN"/>
    <property type="match status" value="1"/>
</dbReference>
<comment type="catalytic activity">
    <reaction evidence="1">
        <text>ATP + protein L-histidine = ADP + protein N-phospho-L-histidine.</text>
        <dbReference type="EC" id="2.7.13.3"/>
    </reaction>
</comment>
<evidence type="ECO:0000256" key="12">
    <source>
        <dbReference type="ARBA" id="ARBA00023012"/>
    </source>
</evidence>
<keyword evidence="8" id="KW-0547">Nucleotide-binding</keyword>
<feature type="transmembrane region" description="Helical" evidence="15">
    <location>
        <begin position="6"/>
        <end position="28"/>
    </location>
</feature>
<evidence type="ECO:0000256" key="11">
    <source>
        <dbReference type="ARBA" id="ARBA00022989"/>
    </source>
</evidence>
<dbReference type="Proteomes" id="UP000235114">
    <property type="component" value="Unassembled WGS sequence"/>
</dbReference>
<gene>
    <name evidence="18" type="ORF">CU635_15730</name>
    <name evidence="19" type="ORF">CVD25_01840</name>
</gene>
<evidence type="ECO:0000256" key="13">
    <source>
        <dbReference type="ARBA" id="ARBA00023136"/>
    </source>
</evidence>
<dbReference type="GO" id="GO:0005886">
    <property type="term" value="C:plasma membrane"/>
    <property type="evidence" value="ECO:0007669"/>
    <property type="project" value="UniProtKB-SubCell"/>
</dbReference>
<dbReference type="SUPFAM" id="SSF158472">
    <property type="entry name" value="HAMP domain-like"/>
    <property type="match status" value="1"/>
</dbReference>
<dbReference type="Gene3D" id="3.30.565.10">
    <property type="entry name" value="Histidine kinase-like ATPase, C-terminal domain"/>
    <property type="match status" value="1"/>
</dbReference>
<keyword evidence="6" id="KW-0808">Transferase</keyword>
<evidence type="ECO:0000256" key="1">
    <source>
        <dbReference type="ARBA" id="ARBA00000085"/>
    </source>
</evidence>
<feature type="domain" description="HAMP" evidence="17">
    <location>
        <begin position="186"/>
        <end position="238"/>
    </location>
</feature>
<keyword evidence="4" id="KW-1003">Cell membrane</keyword>
<evidence type="ECO:0000259" key="16">
    <source>
        <dbReference type="PROSITE" id="PS50109"/>
    </source>
</evidence>
<keyword evidence="13 15" id="KW-0472">Membrane</keyword>
<dbReference type="InterPro" id="IPR003661">
    <property type="entry name" value="HisK_dim/P_dom"/>
</dbReference>
<dbReference type="Pfam" id="PF00672">
    <property type="entry name" value="HAMP"/>
    <property type="match status" value="1"/>
</dbReference>
<dbReference type="SMART" id="SM00387">
    <property type="entry name" value="HATPase_c"/>
    <property type="match status" value="1"/>
</dbReference>
<keyword evidence="5" id="KW-0597">Phosphoprotein</keyword>
<dbReference type="InterPro" id="IPR005467">
    <property type="entry name" value="His_kinase_dom"/>
</dbReference>
<dbReference type="InterPro" id="IPR036097">
    <property type="entry name" value="HisK_dim/P_sf"/>
</dbReference>
<dbReference type="Pfam" id="PF00512">
    <property type="entry name" value="HisKA"/>
    <property type="match status" value="1"/>
</dbReference>
<dbReference type="SUPFAM" id="SSF47384">
    <property type="entry name" value="Homodimeric domain of signal transducing histidine kinase"/>
    <property type="match status" value="1"/>
</dbReference>
<dbReference type="GO" id="GO:0000155">
    <property type="term" value="F:phosphorelay sensor kinase activity"/>
    <property type="evidence" value="ECO:0007669"/>
    <property type="project" value="InterPro"/>
</dbReference>
<evidence type="ECO:0000256" key="4">
    <source>
        <dbReference type="ARBA" id="ARBA00022475"/>
    </source>
</evidence>
<dbReference type="InterPro" id="IPR003660">
    <property type="entry name" value="HAMP_dom"/>
</dbReference>
<keyword evidence="7 15" id="KW-0812">Transmembrane</keyword>
<dbReference type="SMART" id="SM00304">
    <property type="entry name" value="HAMP"/>
    <property type="match status" value="1"/>
</dbReference>
<dbReference type="EC" id="2.7.13.3" evidence="3"/>
<feature type="coiled-coil region" evidence="14">
    <location>
        <begin position="226"/>
        <end position="253"/>
    </location>
</feature>
<dbReference type="PANTHER" id="PTHR43711:SF1">
    <property type="entry name" value="HISTIDINE KINASE 1"/>
    <property type="match status" value="1"/>
</dbReference>
<evidence type="ECO:0000256" key="8">
    <source>
        <dbReference type="ARBA" id="ARBA00022741"/>
    </source>
</evidence>
<dbReference type="Proteomes" id="UP000234951">
    <property type="component" value="Unassembled WGS sequence"/>
</dbReference>
<evidence type="ECO:0000259" key="17">
    <source>
        <dbReference type="PROSITE" id="PS50885"/>
    </source>
</evidence>
<evidence type="ECO:0000313" key="20">
    <source>
        <dbReference type="Proteomes" id="UP000234951"/>
    </source>
</evidence>
<dbReference type="SMART" id="SM00388">
    <property type="entry name" value="HisKA"/>
    <property type="match status" value="1"/>
</dbReference>
<dbReference type="EMBL" id="PGVD01000007">
    <property type="protein sequence ID" value="PLS00656.1"/>
    <property type="molecule type" value="Genomic_DNA"/>
</dbReference>
<dbReference type="AlphaFoldDB" id="A0A2N5GJD1"/>
<evidence type="ECO:0000256" key="9">
    <source>
        <dbReference type="ARBA" id="ARBA00022777"/>
    </source>
</evidence>
<dbReference type="Gene3D" id="6.10.340.10">
    <property type="match status" value="1"/>
</dbReference>
<keyword evidence="14" id="KW-0175">Coiled coil</keyword>
<evidence type="ECO:0000256" key="15">
    <source>
        <dbReference type="SAM" id="Phobius"/>
    </source>
</evidence>
<dbReference type="InterPro" id="IPR036890">
    <property type="entry name" value="HATPase_C_sf"/>
</dbReference>
<evidence type="ECO:0000313" key="21">
    <source>
        <dbReference type="Proteomes" id="UP000235114"/>
    </source>
</evidence>
<keyword evidence="12" id="KW-0902">Two-component regulatory system</keyword>
<feature type="domain" description="Histidine kinase" evidence="16">
    <location>
        <begin position="253"/>
        <end position="468"/>
    </location>
</feature>
<keyword evidence="11 15" id="KW-1133">Transmembrane helix</keyword>
<dbReference type="Gene3D" id="1.10.287.130">
    <property type="match status" value="1"/>
</dbReference>
<dbReference type="FunFam" id="3.30.565.10:FF:000006">
    <property type="entry name" value="Sensor histidine kinase WalK"/>
    <property type="match status" value="1"/>
</dbReference>
<dbReference type="CDD" id="cd00082">
    <property type="entry name" value="HisKA"/>
    <property type="match status" value="1"/>
</dbReference>
<evidence type="ECO:0000256" key="10">
    <source>
        <dbReference type="ARBA" id="ARBA00022840"/>
    </source>
</evidence>
<dbReference type="RefSeq" id="WP_101578334.1">
    <property type="nucleotide sequence ID" value="NZ_PGVA01000038.1"/>
</dbReference>
<dbReference type="GO" id="GO:0005524">
    <property type="term" value="F:ATP binding"/>
    <property type="evidence" value="ECO:0007669"/>
    <property type="project" value="UniProtKB-KW"/>
</dbReference>
<dbReference type="PRINTS" id="PR00344">
    <property type="entry name" value="BCTRLSENSOR"/>
</dbReference>
<sequence length="468" mass="53673">MKIKYFYQLLISHIGILILAFLILSLLFSQFVENYIFENKVEELNAYGEQVLSDVSSGLDGDERYLLYYSQMLNARNIRFFLFDSEGRVLFPEIQRQPLIQLTDEEWAQIEKGNKVSVRHDLKRFEQEVTLVALPHILGGELAGGIMLLAPISGAVNTISQLNQYLFYTIFISLAATILLSWILSKNLIKRITQLRKATSMISSGDYNVNIPNINLDEIDDLATDFNRMASRLKESNDEIDRLENRRRKFIADVSHELKTPLTTISGLVEGFKNDLIPENEKDRGLDLIDREAKRLIRLVNENLDYEKIRSNQIKLNKVSIHLHDMFELIEEQLFVLAREKGNKIIIDANEHDTVYADYDRITQILINIVKNSIQFTTGGNITLKARKTGKETVIEIEDTGIGIDTKEIESIWDRFYKADLSRTSSMFGEFGLGLSIVKKLVQLHDGNINVVSEKQKGTKFTIVFPNE</sequence>
<dbReference type="InterPro" id="IPR003594">
    <property type="entry name" value="HATPase_dom"/>
</dbReference>
<evidence type="ECO:0000313" key="18">
    <source>
        <dbReference type="EMBL" id="PLR81209.1"/>
    </source>
</evidence>
<keyword evidence="10" id="KW-0067">ATP-binding</keyword>
<dbReference type="InterPro" id="IPR050736">
    <property type="entry name" value="Sensor_HK_Regulatory"/>
</dbReference>
<dbReference type="InterPro" id="IPR004358">
    <property type="entry name" value="Sig_transdc_His_kin-like_C"/>
</dbReference>
<dbReference type="OrthoDB" id="3436at2"/>
<evidence type="ECO:0000256" key="7">
    <source>
        <dbReference type="ARBA" id="ARBA00022692"/>
    </source>
</evidence>
<organism evidence="18 20">
    <name type="scientific">Bacillus canaveralius</name>
    <dbReference type="NCBI Taxonomy" id="1403243"/>
    <lineage>
        <taxon>Bacteria</taxon>
        <taxon>Bacillati</taxon>
        <taxon>Bacillota</taxon>
        <taxon>Bacilli</taxon>
        <taxon>Bacillales</taxon>
        <taxon>Bacillaceae</taxon>
        <taxon>Bacillus</taxon>
    </lineage>
</organism>
<proteinExistence type="predicted"/>
<evidence type="ECO:0000256" key="3">
    <source>
        <dbReference type="ARBA" id="ARBA00012438"/>
    </source>
</evidence>
<dbReference type="PANTHER" id="PTHR43711">
    <property type="entry name" value="TWO-COMPONENT HISTIDINE KINASE"/>
    <property type="match status" value="1"/>
</dbReference>
<dbReference type="CDD" id="cd06225">
    <property type="entry name" value="HAMP"/>
    <property type="match status" value="1"/>
</dbReference>
<comment type="caution">
    <text evidence="18">The sequence shown here is derived from an EMBL/GenBank/DDBJ whole genome shotgun (WGS) entry which is preliminary data.</text>
</comment>
<name>A0A2N5GJD1_9BACI</name>
<reference evidence="19 21" key="2">
    <citation type="submission" date="2017-12" db="EMBL/GenBank/DDBJ databases">
        <title>Comparative Functional Genomics of Dry Heat Resistant strains isolated from the Viking Spacecraft.</title>
        <authorList>
            <person name="Seuylemezian A."/>
            <person name="Cooper K."/>
            <person name="Vaishampayan P."/>
        </authorList>
    </citation>
    <scope>NUCLEOTIDE SEQUENCE [LARGE SCALE GENOMIC DNA]</scope>
    <source>
        <strain evidence="19 21">ATCC 29669</strain>
    </source>
</reference>
<keyword evidence="21" id="KW-1185">Reference proteome</keyword>